<dbReference type="Gene3D" id="3.40.50.12580">
    <property type="match status" value="1"/>
</dbReference>
<organism evidence="1 2">
    <name type="scientific">Psychrosphaera algicola</name>
    <dbReference type="NCBI Taxonomy" id="3023714"/>
    <lineage>
        <taxon>Bacteria</taxon>
        <taxon>Pseudomonadati</taxon>
        <taxon>Pseudomonadota</taxon>
        <taxon>Gammaproteobacteria</taxon>
        <taxon>Alteromonadales</taxon>
        <taxon>Pseudoalteromonadaceae</taxon>
        <taxon>Psychrosphaera</taxon>
    </lineage>
</organism>
<comment type="caution">
    <text evidence="1">The sequence shown here is derived from an EMBL/GenBank/DDBJ whole genome shotgun (WGS) entry which is preliminary data.</text>
</comment>
<dbReference type="EMBL" id="JAQOMS010000002">
    <property type="protein sequence ID" value="MDC2891344.1"/>
    <property type="molecule type" value="Genomic_DNA"/>
</dbReference>
<dbReference type="RefSeq" id="WP_272182348.1">
    <property type="nucleotide sequence ID" value="NZ_JAQOMS010000002.1"/>
</dbReference>
<dbReference type="InterPro" id="IPR043148">
    <property type="entry name" value="TagF_C"/>
</dbReference>
<evidence type="ECO:0000313" key="1">
    <source>
        <dbReference type="EMBL" id="MDC2891344.1"/>
    </source>
</evidence>
<gene>
    <name evidence="1" type="ORF">PN838_24600</name>
</gene>
<evidence type="ECO:0008006" key="3">
    <source>
        <dbReference type="Google" id="ProtNLM"/>
    </source>
</evidence>
<reference evidence="1 2" key="1">
    <citation type="submission" date="2023-01" db="EMBL/GenBank/DDBJ databases">
        <title>Psychrosphaera sp. nov., isolated from marine algae.</title>
        <authorList>
            <person name="Bayburt H."/>
            <person name="Choi B.J."/>
            <person name="Kim J.M."/>
            <person name="Choi D.G."/>
            <person name="Jeon C.O."/>
        </authorList>
    </citation>
    <scope>NUCLEOTIDE SEQUENCE [LARGE SCALE GENOMIC DNA]</scope>
    <source>
        <strain evidence="1 2">G1-22</strain>
    </source>
</reference>
<accession>A0ABT5FJG0</accession>
<sequence>MLGPAIREELDRLAAELDWDVVFRPHPNQKACYDDYTNIRVSGKDEDLHTLLLGSHVVVTAISTVGIEGKLLGNGLVSIEDTVYKAAGSYKELGISTGVNDPSELEYAIKLELDKSSISNKVLYNNYSIDNLKQCIDHLVVKNMY</sequence>
<name>A0ABT5FJG0_9GAMM</name>
<evidence type="ECO:0000313" key="2">
    <source>
        <dbReference type="Proteomes" id="UP001528411"/>
    </source>
</evidence>
<dbReference type="Proteomes" id="UP001528411">
    <property type="component" value="Unassembled WGS sequence"/>
</dbReference>
<protein>
    <recommendedName>
        <fullName evidence="3">Capsule polysaccharide biosynthesis protein</fullName>
    </recommendedName>
</protein>
<keyword evidence="2" id="KW-1185">Reference proteome</keyword>
<proteinExistence type="predicted"/>